<proteinExistence type="predicted"/>
<reference evidence="2 3" key="1">
    <citation type="submission" date="2019-06" db="EMBL/GenBank/DDBJ databases">
        <title>Whole genome shotgun sequence of Gluconobacter roseus NBRC 3990.</title>
        <authorList>
            <person name="Hosoyama A."/>
            <person name="Uohara A."/>
            <person name="Ohji S."/>
            <person name="Ichikawa N."/>
        </authorList>
    </citation>
    <scope>NUCLEOTIDE SEQUENCE [LARGE SCALE GENOMIC DNA]</scope>
    <source>
        <strain evidence="2 3">NBRC 3990</strain>
    </source>
</reference>
<evidence type="ECO:0000256" key="1">
    <source>
        <dbReference type="SAM" id="MobiDB-lite"/>
    </source>
</evidence>
<dbReference type="AlphaFoldDB" id="A0A4Y3M5L2"/>
<evidence type="ECO:0000313" key="2">
    <source>
        <dbReference type="EMBL" id="GEB04602.1"/>
    </source>
</evidence>
<name>A0A4Y3M5L2_9PROT</name>
<protein>
    <submittedName>
        <fullName evidence="2">Uncharacterized protein</fullName>
    </submittedName>
</protein>
<dbReference type="EMBL" id="BJLY01000004">
    <property type="protein sequence ID" value="GEB04602.1"/>
    <property type="molecule type" value="Genomic_DNA"/>
</dbReference>
<organism evidence="2 3">
    <name type="scientific">Gluconobacter roseus NBRC 3990</name>
    <dbReference type="NCBI Taxonomy" id="1307950"/>
    <lineage>
        <taxon>Bacteria</taxon>
        <taxon>Pseudomonadati</taxon>
        <taxon>Pseudomonadota</taxon>
        <taxon>Alphaproteobacteria</taxon>
        <taxon>Acetobacterales</taxon>
        <taxon>Acetobacteraceae</taxon>
        <taxon>Gluconobacter</taxon>
    </lineage>
</organism>
<accession>A0A4Y3M5L2</accession>
<dbReference type="Proteomes" id="UP000320772">
    <property type="component" value="Unassembled WGS sequence"/>
</dbReference>
<gene>
    <name evidence="2" type="ORF">GRO01_21780</name>
</gene>
<evidence type="ECO:0000313" key="3">
    <source>
        <dbReference type="Proteomes" id="UP000320772"/>
    </source>
</evidence>
<dbReference type="RefSeq" id="WP_062509752.1">
    <property type="nucleotide sequence ID" value="NZ_BAQZ01000026.1"/>
</dbReference>
<feature type="region of interest" description="Disordered" evidence="1">
    <location>
        <begin position="87"/>
        <end position="116"/>
    </location>
</feature>
<keyword evidence="3" id="KW-1185">Reference proteome</keyword>
<feature type="compositionally biased region" description="Polar residues" evidence="1">
    <location>
        <begin position="95"/>
        <end position="104"/>
    </location>
</feature>
<sequence>MAKPSAKSAPKVKWRLEDAENRLWEVGIEVSTIEKMPSGHGSVIRTRDGRMVCVYDTGSLTCQGKLMADTKLLFEDPPSSLLNEAIRGHSEALEESSQLAQANTPEEADKPLRPLGGAYSKSRVIVTAKGDPEEVMPWD</sequence>
<comment type="caution">
    <text evidence="2">The sequence shown here is derived from an EMBL/GenBank/DDBJ whole genome shotgun (WGS) entry which is preliminary data.</text>
</comment>